<comment type="subcellular location">
    <subcellularLocation>
        <location evidence="1 9">Cell membrane</location>
        <topology evidence="1 9">Multi-pass membrane protein</topology>
    </subcellularLocation>
</comment>
<evidence type="ECO:0000256" key="4">
    <source>
        <dbReference type="ARBA" id="ARBA00022475"/>
    </source>
</evidence>
<evidence type="ECO:0000256" key="8">
    <source>
        <dbReference type="ARBA" id="ARBA00023136"/>
    </source>
</evidence>
<feature type="transmembrane region" description="Helical" evidence="9">
    <location>
        <begin position="204"/>
        <end position="224"/>
    </location>
</feature>
<dbReference type="PANTHER" id="PTHR34308:SF1">
    <property type="entry name" value="COBALAMIN BIOSYNTHESIS PROTEIN CBIB"/>
    <property type="match status" value="1"/>
</dbReference>
<dbReference type="EMBL" id="CP049887">
    <property type="protein sequence ID" value="QIL48639.1"/>
    <property type="molecule type" value="Genomic_DNA"/>
</dbReference>
<evidence type="ECO:0000256" key="3">
    <source>
        <dbReference type="ARBA" id="ARBA00006263"/>
    </source>
</evidence>
<feature type="transmembrane region" description="Helical" evidence="9">
    <location>
        <begin position="63"/>
        <end position="93"/>
    </location>
</feature>
<dbReference type="Proteomes" id="UP000501747">
    <property type="component" value="Chromosome"/>
</dbReference>
<dbReference type="KEGG" id="vhy:G7082_09050"/>
<dbReference type="PANTHER" id="PTHR34308">
    <property type="entry name" value="COBALAMIN BIOSYNTHESIS PROTEIN CBIB"/>
    <property type="match status" value="1"/>
</dbReference>
<feature type="transmembrane region" description="Helical" evidence="9">
    <location>
        <begin position="295"/>
        <end position="315"/>
    </location>
</feature>
<dbReference type="RefSeq" id="WP_166034775.1">
    <property type="nucleotide sequence ID" value="NZ_CP049887.1"/>
</dbReference>
<keyword evidence="4 9" id="KW-1003">Cell membrane</keyword>
<keyword evidence="7 9" id="KW-1133">Transmembrane helix</keyword>
<comment type="caution">
    <text evidence="9">Lacks conserved residue(s) required for the propagation of feature annotation.</text>
</comment>
<keyword evidence="6 9" id="KW-0812">Transmembrane</keyword>
<comment type="similarity">
    <text evidence="3 9">Belongs to the CobD/CbiB family.</text>
</comment>
<keyword evidence="5 9" id="KW-0169">Cobalamin biosynthesis</keyword>
<dbReference type="GO" id="GO:0009236">
    <property type="term" value="P:cobalamin biosynthetic process"/>
    <property type="evidence" value="ECO:0007669"/>
    <property type="project" value="UniProtKB-UniRule"/>
</dbReference>
<dbReference type="InterPro" id="IPR004485">
    <property type="entry name" value="Cobalamin_biosynth_CobD/CbiB"/>
</dbReference>
<evidence type="ECO:0000256" key="6">
    <source>
        <dbReference type="ARBA" id="ARBA00022692"/>
    </source>
</evidence>
<evidence type="ECO:0000313" key="10">
    <source>
        <dbReference type="EMBL" id="QIL48639.1"/>
    </source>
</evidence>
<keyword evidence="11" id="KW-1185">Reference proteome</keyword>
<organism evidence="10 11">
    <name type="scientific">Vagococcus hydrophili</name>
    <dbReference type="NCBI Taxonomy" id="2714947"/>
    <lineage>
        <taxon>Bacteria</taxon>
        <taxon>Bacillati</taxon>
        <taxon>Bacillota</taxon>
        <taxon>Bacilli</taxon>
        <taxon>Lactobacillales</taxon>
        <taxon>Enterococcaceae</taxon>
        <taxon>Vagococcus</taxon>
    </lineage>
</organism>
<evidence type="ECO:0000256" key="5">
    <source>
        <dbReference type="ARBA" id="ARBA00022573"/>
    </source>
</evidence>
<dbReference type="GO" id="GO:0048472">
    <property type="term" value="F:threonine-phosphate decarboxylase activity"/>
    <property type="evidence" value="ECO:0007669"/>
    <property type="project" value="InterPro"/>
</dbReference>
<dbReference type="GO" id="GO:0015420">
    <property type="term" value="F:ABC-type vitamin B12 transporter activity"/>
    <property type="evidence" value="ECO:0007669"/>
    <property type="project" value="UniProtKB-UniRule"/>
</dbReference>
<dbReference type="UniPathway" id="UPA00148"/>
<dbReference type="GO" id="GO:0005886">
    <property type="term" value="C:plasma membrane"/>
    <property type="evidence" value="ECO:0007669"/>
    <property type="project" value="UniProtKB-SubCell"/>
</dbReference>
<dbReference type="Pfam" id="PF03186">
    <property type="entry name" value="CobD_Cbib"/>
    <property type="match status" value="1"/>
</dbReference>
<evidence type="ECO:0000256" key="2">
    <source>
        <dbReference type="ARBA" id="ARBA00004953"/>
    </source>
</evidence>
<reference evidence="10 11" key="1">
    <citation type="submission" date="2020-03" db="EMBL/GenBank/DDBJ databases">
        <title>Vagococcus sp. nov., isolated from beetles.</title>
        <authorList>
            <person name="Hyun D.-W."/>
            <person name="Bae J.-W."/>
        </authorList>
    </citation>
    <scope>NUCLEOTIDE SEQUENCE [LARGE SCALE GENOMIC DNA]</scope>
    <source>
        <strain evidence="10 11">HDW17B</strain>
    </source>
</reference>
<evidence type="ECO:0000256" key="9">
    <source>
        <dbReference type="HAMAP-Rule" id="MF_00024"/>
    </source>
</evidence>
<comment type="pathway">
    <text evidence="2 9">Cofactor biosynthesis; adenosylcobalamin biosynthesis.</text>
</comment>
<evidence type="ECO:0000256" key="7">
    <source>
        <dbReference type="ARBA" id="ARBA00022989"/>
    </source>
</evidence>
<dbReference type="NCBIfam" id="TIGR00380">
    <property type="entry name" value="cobal_cbiB"/>
    <property type="match status" value="1"/>
</dbReference>
<evidence type="ECO:0000256" key="1">
    <source>
        <dbReference type="ARBA" id="ARBA00004651"/>
    </source>
</evidence>
<dbReference type="AlphaFoldDB" id="A0A6G8AUJ4"/>
<sequence>MTIILIILAFVLDLLIGDPYHWPHPVKVIGNYINLFQKDFVKPTDSSKKKYVLGGFLWLSTVIFAYLATWILIVVAFNINAYLGMAVFVYLAYTTLATKSLAKEGKKIIKTLENGTIEEARYQVSMIVGRDTSELTREEIAKATVETIAENTSDGVIAPMIFLFIGGPPLAMAYKAVNTLDSMVGYLTPKYKEIGYVSAKMDDLWNLIPARISFLLIALSSVLLNMNPKNTFMIGFRDRKNHKSPNGGYLEAPAAGALGIQLGGSHVYHGVEIYKPTIGEALKEVDSGDILKMNQLLYCSAILGLVLFSMILFLIQR</sequence>
<accession>A0A6G8AUJ4</accession>
<proteinExistence type="inferred from homology"/>
<dbReference type="HAMAP" id="MF_00024">
    <property type="entry name" value="CobD_CbiB"/>
    <property type="match status" value="1"/>
</dbReference>
<keyword evidence="8 9" id="KW-0472">Membrane</keyword>
<gene>
    <name evidence="9 10" type="primary">cobD</name>
    <name evidence="10" type="ORF">G7082_09050</name>
</gene>
<evidence type="ECO:0000313" key="11">
    <source>
        <dbReference type="Proteomes" id="UP000501747"/>
    </source>
</evidence>
<name>A0A6G8AUJ4_9ENTE</name>
<protein>
    <recommendedName>
        <fullName evidence="9">Cobalamin biosynthesis protein CobD</fullName>
    </recommendedName>
</protein>
<comment type="function">
    <text evidence="9">Converts cobyric acid to cobinamide by the addition of aminopropanol on the F carboxylic group.</text>
</comment>